<keyword evidence="2" id="KW-0031">Aminopeptidase</keyword>
<dbReference type="PANTHER" id="PTHR46112">
    <property type="entry name" value="AMINOPEPTIDASE"/>
    <property type="match status" value="1"/>
</dbReference>
<keyword evidence="2" id="KW-0645">Protease</keyword>
<feature type="domain" description="Peptidase M24" evidence="1">
    <location>
        <begin position="175"/>
        <end position="387"/>
    </location>
</feature>
<dbReference type="InterPro" id="IPR000994">
    <property type="entry name" value="Pept_M24"/>
</dbReference>
<evidence type="ECO:0000313" key="2">
    <source>
        <dbReference type="EMBL" id="TCO32031.1"/>
    </source>
</evidence>
<dbReference type="Gene3D" id="3.90.230.10">
    <property type="entry name" value="Creatinase/methionine aminopeptidase superfamily"/>
    <property type="match status" value="1"/>
</dbReference>
<protein>
    <submittedName>
        <fullName evidence="2">Xaa-Pro aminopeptidase</fullName>
    </submittedName>
</protein>
<evidence type="ECO:0000313" key="3">
    <source>
        <dbReference type="Proteomes" id="UP000295818"/>
    </source>
</evidence>
<dbReference type="RefSeq" id="WP_132187018.1">
    <property type="nucleotide sequence ID" value="NZ_SLWM01000001.1"/>
</dbReference>
<dbReference type="InterPro" id="IPR050659">
    <property type="entry name" value="Peptidase_M24B"/>
</dbReference>
<name>A0ABY2BV29_9ACTN</name>
<dbReference type="InterPro" id="IPR029149">
    <property type="entry name" value="Creatin/AminoP/Spt16_N"/>
</dbReference>
<dbReference type="EMBL" id="SLWM01000001">
    <property type="protein sequence ID" value="TCO32031.1"/>
    <property type="molecule type" value="Genomic_DNA"/>
</dbReference>
<dbReference type="Pfam" id="PF00557">
    <property type="entry name" value="Peptidase_M24"/>
    <property type="match status" value="1"/>
</dbReference>
<dbReference type="GO" id="GO:0004177">
    <property type="term" value="F:aminopeptidase activity"/>
    <property type="evidence" value="ECO:0007669"/>
    <property type="project" value="UniProtKB-KW"/>
</dbReference>
<gene>
    <name evidence="2" type="ORF">EV644_101674</name>
</gene>
<comment type="caution">
    <text evidence="2">The sequence shown here is derived from an EMBL/GenBank/DDBJ whole genome shotgun (WGS) entry which is preliminary data.</text>
</comment>
<reference evidence="2 3" key="1">
    <citation type="journal article" date="2015" name="Stand. Genomic Sci.">
        <title>Genomic Encyclopedia of Bacterial and Archaeal Type Strains, Phase III: the genomes of soil and plant-associated and newly described type strains.</title>
        <authorList>
            <person name="Whitman W.B."/>
            <person name="Woyke T."/>
            <person name="Klenk H.P."/>
            <person name="Zhou Y."/>
            <person name="Lilburn T.G."/>
            <person name="Beck B.J."/>
            <person name="De Vos P."/>
            <person name="Vandamme P."/>
            <person name="Eisen J.A."/>
            <person name="Garrity G."/>
            <person name="Hugenholtz P."/>
            <person name="Kyrpides N.C."/>
        </authorList>
    </citation>
    <scope>NUCLEOTIDE SEQUENCE [LARGE SCALE GENOMIC DNA]</scope>
    <source>
        <strain evidence="2 3">VKM Ac-2538</strain>
    </source>
</reference>
<proteinExistence type="predicted"/>
<evidence type="ECO:0000259" key="1">
    <source>
        <dbReference type="Pfam" id="PF00557"/>
    </source>
</evidence>
<dbReference type="SUPFAM" id="SSF53092">
    <property type="entry name" value="Creatinase/prolidase N-terminal domain"/>
    <property type="match status" value="1"/>
</dbReference>
<dbReference type="SUPFAM" id="SSF55920">
    <property type="entry name" value="Creatinase/aminopeptidase"/>
    <property type="match status" value="1"/>
</dbReference>
<dbReference type="InterPro" id="IPR036005">
    <property type="entry name" value="Creatinase/aminopeptidase-like"/>
</dbReference>
<keyword evidence="3" id="KW-1185">Reference proteome</keyword>
<dbReference type="Proteomes" id="UP000295818">
    <property type="component" value="Unassembled WGS sequence"/>
</dbReference>
<accession>A0ABY2BV29</accession>
<sequence length="404" mass="43272">MSALANVISYDLDERDLRWGRVRAAMGEQGIDLLIVLPESDATDARYLAQEAGAVLFPLEGDPWIVIGGEDSHLALTRKAWMDQRISATDQGVNRWSYGSAVAENLRKLKLTPSRVGIAGLDGSLYSHVRALDGYALYSTVTRILEALPGAEVVNAAPLMAGVRYIKSAAEISAVRAGVQVAEAAAAAIGAAYRAGTSQAELYRAGYAQLLEPGVGGPFGGMPMLAWCPGQWGQVRPRLVGTPTGLVEDGLCVATEIIAVVRGCFAQVAEPYVAGAVTAEQQEVFDLNIAAFEAACRAMRPGTTWREVKERTLAVAAGTEWKITFLLHGGVDGPLFIPGDRHEDWLDDKVEAGTTLICKPHAFPADQDDQIARSHDVTWGDMVVVREGGAERLGSRPQQLISYS</sequence>
<dbReference type="Gene3D" id="3.40.350.10">
    <property type="entry name" value="Creatinase/prolidase N-terminal domain"/>
    <property type="match status" value="1"/>
</dbReference>
<organism evidence="2 3">
    <name type="scientific">Kribbella orskensis</name>
    <dbReference type="NCBI Taxonomy" id="2512216"/>
    <lineage>
        <taxon>Bacteria</taxon>
        <taxon>Bacillati</taxon>
        <taxon>Actinomycetota</taxon>
        <taxon>Actinomycetes</taxon>
        <taxon>Propionibacteriales</taxon>
        <taxon>Kribbellaceae</taxon>
        <taxon>Kribbella</taxon>
    </lineage>
</organism>
<keyword evidence="2" id="KW-0378">Hydrolase</keyword>
<dbReference type="PANTHER" id="PTHR46112:SF8">
    <property type="entry name" value="CYTOPLASMIC PEPTIDASE PEPQ-RELATED"/>
    <property type="match status" value="1"/>
</dbReference>